<dbReference type="InterPro" id="IPR046720">
    <property type="entry name" value="DUF6612"/>
</dbReference>
<gene>
    <name evidence="2" type="ORF">E2636_01735</name>
</gene>
<name>A0A4V1AMP1_9BACL</name>
<proteinExistence type="predicted"/>
<keyword evidence="3" id="KW-1185">Reference proteome</keyword>
<dbReference type="RefSeq" id="WP_134208437.1">
    <property type="nucleotide sequence ID" value="NZ_CP038015.1"/>
</dbReference>
<dbReference type="Pfam" id="PF20316">
    <property type="entry name" value="DUF6612"/>
    <property type="match status" value="1"/>
</dbReference>
<organism evidence="2 3">
    <name type="scientific">Paenisporosarcina antarctica</name>
    <dbReference type="NCBI Taxonomy" id="417367"/>
    <lineage>
        <taxon>Bacteria</taxon>
        <taxon>Bacillati</taxon>
        <taxon>Bacillota</taxon>
        <taxon>Bacilli</taxon>
        <taxon>Bacillales</taxon>
        <taxon>Caryophanaceae</taxon>
        <taxon>Paenisporosarcina</taxon>
    </lineage>
</organism>
<feature type="chain" id="PRO_5020694694" description="Lipoprotein" evidence="1">
    <location>
        <begin position="25"/>
        <end position="285"/>
    </location>
</feature>
<dbReference type="KEGG" id="panc:E2636_01735"/>
<evidence type="ECO:0000313" key="2">
    <source>
        <dbReference type="EMBL" id="QBP39955.1"/>
    </source>
</evidence>
<feature type="signal peptide" evidence="1">
    <location>
        <begin position="1"/>
        <end position="24"/>
    </location>
</feature>
<reference evidence="2 3" key="1">
    <citation type="submission" date="2019-03" db="EMBL/GenBank/DDBJ databases">
        <title>Complete genome sequence of Paenisporosarcina antarctica CGMCC 1.6503T.</title>
        <authorList>
            <person name="Rong J.-C."/>
            <person name="Chi N.-Y."/>
            <person name="Zhang Q.-F."/>
        </authorList>
    </citation>
    <scope>NUCLEOTIDE SEQUENCE [LARGE SCALE GENOMIC DNA]</scope>
    <source>
        <strain evidence="2 3">CGMCC 1.6503</strain>
    </source>
</reference>
<evidence type="ECO:0000313" key="3">
    <source>
        <dbReference type="Proteomes" id="UP000294292"/>
    </source>
</evidence>
<dbReference type="Proteomes" id="UP000294292">
    <property type="component" value="Chromosome"/>
</dbReference>
<evidence type="ECO:0008006" key="4">
    <source>
        <dbReference type="Google" id="ProtNLM"/>
    </source>
</evidence>
<dbReference type="PROSITE" id="PS51257">
    <property type="entry name" value="PROKAR_LIPOPROTEIN"/>
    <property type="match status" value="1"/>
</dbReference>
<dbReference type="EMBL" id="CP038015">
    <property type="protein sequence ID" value="QBP39955.1"/>
    <property type="molecule type" value="Genomic_DNA"/>
</dbReference>
<keyword evidence="1" id="KW-0732">Signal</keyword>
<evidence type="ECO:0000256" key="1">
    <source>
        <dbReference type="SAM" id="SignalP"/>
    </source>
</evidence>
<sequence>MNKWKTLMVASVLTLGLAACNSTATPTSETAKDKTSELTLKQVFEKSLAQSESIKSLNADIEMAQFIEVPSQNVEMNTETKMTMDMLVDPLSMYQKGTTSTTVPGQGSSAQPQEVEIESYMTEEGFFMNQSMSEQWLKLPTEMFEQMMAVSQKQADPSQQLKDLEVFMDDFTFEQTKDMYILNLSASGDKFNEFIKKQLTETMPEMQLDQEEMLKGMNIKKVDYEIFIDKETFNTTAFNMILEMNVTVEGDVMKMSQNMKSTFNKFNEIEPISVPQEVIDSAQEM</sequence>
<dbReference type="OrthoDB" id="1957331at2"/>
<accession>A0A4V1AMP1</accession>
<dbReference type="AlphaFoldDB" id="A0A4V1AMP1"/>
<protein>
    <recommendedName>
        <fullName evidence="4">Lipoprotein</fullName>
    </recommendedName>
</protein>